<name>A0A645BY82_9ZZZZ</name>
<proteinExistence type="predicted"/>
<gene>
    <name evidence="1" type="ORF">SDC9_117168</name>
</gene>
<comment type="caution">
    <text evidence="1">The sequence shown here is derived from an EMBL/GenBank/DDBJ whole genome shotgun (WGS) entry which is preliminary data.</text>
</comment>
<dbReference type="EMBL" id="VSSQ01023345">
    <property type="protein sequence ID" value="MPM70215.1"/>
    <property type="molecule type" value="Genomic_DNA"/>
</dbReference>
<sequence>MQLFPHSLYRSYIQPFRITRSTYIVHMVIQSPSSGTVTFFFSWQTTHIAPIVITQKHNNIIGHTHTFIVIIEYLFIKSPHLRSFLSRLARYILNNLSLIFNNSFKKLHVSTIGHGSITIATHTNSNHIFCILHSFYPLLKELIQHLLVGCIIPRTMLIALSSPFLMIACHWFMMRSTDHHSHFVGSFAVERIITIECPAPHGRP</sequence>
<evidence type="ECO:0000313" key="1">
    <source>
        <dbReference type="EMBL" id="MPM70215.1"/>
    </source>
</evidence>
<dbReference type="AlphaFoldDB" id="A0A645BY82"/>
<accession>A0A645BY82</accession>
<reference evidence="1" key="1">
    <citation type="submission" date="2019-08" db="EMBL/GenBank/DDBJ databases">
        <authorList>
            <person name="Kucharzyk K."/>
            <person name="Murdoch R.W."/>
            <person name="Higgins S."/>
            <person name="Loffler F."/>
        </authorList>
    </citation>
    <scope>NUCLEOTIDE SEQUENCE</scope>
</reference>
<organism evidence="1">
    <name type="scientific">bioreactor metagenome</name>
    <dbReference type="NCBI Taxonomy" id="1076179"/>
    <lineage>
        <taxon>unclassified sequences</taxon>
        <taxon>metagenomes</taxon>
        <taxon>ecological metagenomes</taxon>
    </lineage>
</organism>
<protein>
    <submittedName>
        <fullName evidence="1">Uncharacterized protein</fullName>
    </submittedName>
</protein>